<name>A0A4C1Z2Y8_EUMVA</name>
<dbReference type="Proteomes" id="UP000299102">
    <property type="component" value="Unassembled WGS sequence"/>
</dbReference>
<reference evidence="2 3" key="1">
    <citation type="journal article" date="2019" name="Commun. Biol.">
        <title>The bagworm genome reveals a unique fibroin gene that provides high tensile strength.</title>
        <authorList>
            <person name="Kono N."/>
            <person name="Nakamura H."/>
            <person name="Ohtoshi R."/>
            <person name="Tomita M."/>
            <person name="Numata K."/>
            <person name="Arakawa K."/>
        </authorList>
    </citation>
    <scope>NUCLEOTIDE SEQUENCE [LARGE SCALE GENOMIC DNA]</scope>
</reference>
<sequence>MRRAPLPSRLSAVRPERTTVSKIQPRRAPIAFIKQTPPKKKKVTWSPNDDEIGLKKRNCRKSIMQARPMKLKDDCPRRVLALRENSSPGLFRVVLSYLGGTDNPGNQEP</sequence>
<accession>A0A4C1Z2Y8</accession>
<protein>
    <submittedName>
        <fullName evidence="2">Uncharacterized protein</fullName>
    </submittedName>
</protein>
<organism evidence="2 3">
    <name type="scientific">Eumeta variegata</name>
    <name type="common">Bagworm moth</name>
    <name type="synonym">Eumeta japonica</name>
    <dbReference type="NCBI Taxonomy" id="151549"/>
    <lineage>
        <taxon>Eukaryota</taxon>
        <taxon>Metazoa</taxon>
        <taxon>Ecdysozoa</taxon>
        <taxon>Arthropoda</taxon>
        <taxon>Hexapoda</taxon>
        <taxon>Insecta</taxon>
        <taxon>Pterygota</taxon>
        <taxon>Neoptera</taxon>
        <taxon>Endopterygota</taxon>
        <taxon>Lepidoptera</taxon>
        <taxon>Glossata</taxon>
        <taxon>Ditrysia</taxon>
        <taxon>Tineoidea</taxon>
        <taxon>Psychidae</taxon>
        <taxon>Oiketicinae</taxon>
        <taxon>Eumeta</taxon>
    </lineage>
</organism>
<evidence type="ECO:0000313" key="2">
    <source>
        <dbReference type="EMBL" id="GBP80977.1"/>
    </source>
</evidence>
<proteinExistence type="predicted"/>
<feature type="region of interest" description="Disordered" evidence="1">
    <location>
        <begin position="1"/>
        <end position="21"/>
    </location>
</feature>
<evidence type="ECO:0000256" key="1">
    <source>
        <dbReference type="SAM" id="MobiDB-lite"/>
    </source>
</evidence>
<gene>
    <name evidence="2" type="ORF">EVAR_54141_1</name>
</gene>
<evidence type="ECO:0000313" key="3">
    <source>
        <dbReference type="Proteomes" id="UP000299102"/>
    </source>
</evidence>
<comment type="caution">
    <text evidence="2">The sequence shown here is derived from an EMBL/GenBank/DDBJ whole genome shotgun (WGS) entry which is preliminary data.</text>
</comment>
<dbReference type="AlphaFoldDB" id="A0A4C1Z2Y8"/>
<dbReference type="EMBL" id="BGZK01001490">
    <property type="protein sequence ID" value="GBP80977.1"/>
    <property type="molecule type" value="Genomic_DNA"/>
</dbReference>
<keyword evidence="3" id="KW-1185">Reference proteome</keyword>